<sequence>MNYSGDKVALFYEFTFGRYPYYNKSVLSAPINYGIPLNVTNHTGAMEQHLNISAYNITSTILGVNYSTLAVIDFEEWRPLYEQNTGSKRVYQNASELLERKAHPNFTDEQIREVAKTDYNETAKDFILKTLIEARQLRPNASWGMYGFPYCNYDAGKNEGEYDCNQTYQKYNDRMMYIYENSTALFPSIYLGFNATSEHRFRYVQAILKEALRISRKFPKRLPIYAYTKFEYDPLKKNCSFYDDYDLCTTLKLPALMGIDGLIFWSSSANMMFRCTAIMDFVKYKLGPRILNFNDTCGSFSFPVTNITEYGGLCNVTITNPFNPTPSPPSQI</sequence>
<evidence type="ECO:0000256" key="6">
    <source>
        <dbReference type="RuleBase" id="RU610713"/>
    </source>
</evidence>
<keyword evidence="7" id="KW-1185">Reference proteome</keyword>
<dbReference type="WBParaSite" id="HCON_00059855-00001">
    <property type="protein sequence ID" value="HCON_00059855-00001"/>
    <property type="gene ID" value="HCON_00059855"/>
</dbReference>
<dbReference type="InterPro" id="IPR018155">
    <property type="entry name" value="Hyaluronidase"/>
</dbReference>
<dbReference type="GO" id="GO:0004415">
    <property type="term" value="F:hyalurononglucosaminidase activity"/>
    <property type="evidence" value="ECO:0007669"/>
    <property type="project" value="UniProtKB-UniRule"/>
</dbReference>
<dbReference type="Gene3D" id="3.20.20.70">
    <property type="entry name" value="Aldolase class I"/>
    <property type="match status" value="1"/>
</dbReference>
<dbReference type="GO" id="GO:0005975">
    <property type="term" value="P:carbohydrate metabolic process"/>
    <property type="evidence" value="ECO:0007669"/>
    <property type="project" value="UniProtKB-UniRule"/>
</dbReference>
<comment type="catalytic activity">
    <reaction evidence="6">
        <text>Random hydrolysis of (1-&gt;4)-linkages between N-acetyl-beta-D-glucosamine and D-glucuronate residues in hyaluronate.</text>
        <dbReference type="EC" id="3.2.1.35"/>
    </reaction>
</comment>
<dbReference type="OrthoDB" id="5796153at2759"/>
<evidence type="ECO:0000313" key="7">
    <source>
        <dbReference type="Proteomes" id="UP000025227"/>
    </source>
</evidence>
<reference evidence="8" key="1">
    <citation type="submission" date="2020-12" db="UniProtKB">
        <authorList>
            <consortium name="WormBaseParasite"/>
        </authorList>
    </citation>
    <scope>IDENTIFICATION</scope>
    <source>
        <strain evidence="8">MHco3</strain>
    </source>
</reference>
<dbReference type="Proteomes" id="UP000025227">
    <property type="component" value="Unplaced"/>
</dbReference>
<dbReference type="InterPro" id="IPR013785">
    <property type="entry name" value="Aldolase_TIM"/>
</dbReference>
<feature type="active site" description="Proton donor" evidence="4">
    <location>
        <position position="75"/>
    </location>
</feature>
<evidence type="ECO:0000256" key="3">
    <source>
        <dbReference type="PIRNR" id="PIRNR038193"/>
    </source>
</evidence>
<dbReference type="AlphaFoldDB" id="A0A7I4Y8J8"/>
<dbReference type="InterPro" id="IPR017853">
    <property type="entry name" value="GH"/>
</dbReference>
<accession>A0A7I4Y8J8</accession>
<keyword evidence="6" id="KW-0326">Glycosidase</keyword>
<evidence type="ECO:0000256" key="1">
    <source>
        <dbReference type="ARBA" id="ARBA00008871"/>
    </source>
</evidence>
<dbReference type="OMA" id="ENDRIKW"/>
<dbReference type="EC" id="3.2.1.35" evidence="6"/>
<comment type="similarity">
    <text evidence="1 3 6">Belongs to the glycosyl hydrolase 56 family.</text>
</comment>
<name>A0A7I4Y8J8_HAECO</name>
<keyword evidence="2 5" id="KW-1015">Disulfide bond</keyword>
<keyword evidence="6" id="KW-0378">Hydrolase</keyword>
<dbReference type="PANTHER" id="PTHR11769">
    <property type="entry name" value="HYALURONIDASE"/>
    <property type="match status" value="1"/>
</dbReference>
<proteinExistence type="inferred from homology"/>
<evidence type="ECO:0000256" key="4">
    <source>
        <dbReference type="PIRSR" id="PIRSR038193-1"/>
    </source>
</evidence>
<organism evidence="7 8">
    <name type="scientific">Haemonchus contortus</name>
    <name type="common">Barber pole worm</name>
    <dbReference type="NCBI Taxonomy" id="6289"/>
    <lineage>
        <taxon>Eukaryota</taxon>
        <taxon>Metazoa</taxon>
        <taxon>Ecdysozoa</taxon>
        <taxon>Nematoda</taxon>
        <taxon>Chromadorea</taxon>
        <taxon>Rhabditida</taxon>
        <taxon>Rhabditina</taxon>
        <taxon>Rhabditomorpha</taxon>
        <taxon>Strongyloidea</taxon>
        <taxon>Trichostrongylidae</taxon>
        <taxon>Haemonchus</taxon>
    </lineage>
</organism>
<dbReference type="Pfam" id="PF01630">
    <property type="entry name" value="Glyco_hydro_56"/>
    <property type="match status" value="1"/>
</dbReference>
<evidence type="ECO:0000256" key="2">
    <source>
        <dbReference type="ARBA" id="ARBA00023157"/>
    </source>
</evidence>
<feature type="disulfide bond" evidence="5">
    <location>
        <begin position="151"/>
        <end position="164"/>
    </location>
</feature>
<dbReference type="PRINTS" id="PR00846">
    <property type="entry name" value="GLHYDRLASE56"/>
</dbReference>
<dbReference type="GO" id="GO:0030214">
    <property type="term" value="P:hyaluronan catabolic process"/>
    <property type="evidence" value="ECO:0007669"/>
    <property type="project" value="TreeGrafter"/>
</dbReference>
<evidence type="ECO:0000313" key="8">
    <source>
        <dbReference type="WBParaSite" id="HCON_00059855-00001"/>
    </source>
</evidence>
<dbReference type="PIRSF" id="PIRSF038193">
    <property type="entry name" value="Hyaluronidase"/>
    <property type="match status" value="1"/>
</dbReference>
<protein>
    <recommendedName>
        <fullName evidence="6">Hyaluronidase</fullName>
        <ecNumber evidence="6">3.2.1.35</ecNumber>
    </recommendedName>
</protein>
<evidence type="ECO:0000256" key="5">
    <source>
        <dbReference type="PIRSR" id="PIRSR038193-3"/>
    </source>
</evidence>
<dbReference type="PANTHER" id="PTHR11769:SF35">
    <property type="entry name" value="HYALURONIDASE"/>
    <property type="match status" value="1"/>
</dbReference>
<dbReference type="SUPFAM" id="SSF51445">
    <property type="entry name" value="(Trans)glycosidases"/>
    <property type="match status" value="1"/>
</dbReference>